<dbReference type="EMBL" id="JAEPRA010000001">
    <property type="protein sequence ID" value="KAG2188833.1"/>
    <property type="molecule type" value="Genomic_DNA"/>
</dbReference>
<dbReference type="GO" id="GO:0036503">
    <property type="term" value="P:ERAD pathway"/>
    <property type="evidence" value="ECO:0007669"/>
    <property type="project" value="TreeGrafter"/>
</dbReference>
<feature type="transmembrane region" description="Helical" evidence="7">
    <location>
        <begin position="167"/>
        <end position="186"/>
    </location>
</feature>
<evidence type="ECO:0000313" key="9">
    <source>
        <dbReference type="EMBL" id="KAG2188833.1"/>
    </source>
</evidence>
<evidence type="ECO:0000256" key="1">
    <source>
        <dbReference type="ARBA" id="ARBA00004141"/>
    </source>
</evidence>
<dbReference type="PANTHER" id="PTHR13407">
    <property type="entry name" value="RNF121 PROTEIN"/>
    <property type="match status" value="1"/>
</dbReference>
<dbReference type="CDD" id="cd16475">
    <property type="entry name" value="RING-H2_RNF121-like"/>
    <property type="match status" value="1"/>
</dbReference>
<dbReference type="GO" id="GO:0000139">
    <property type="term" value="C:Golgi membrane"/>
    <property type="evidence" value="ECO:0007669"/>
    <property type="project" value="TreeGrafter"/>
</dbReference>
<gene>
    <name evidence="9" type="ORF">INT44_003973</name>
</gene>
<evidence type="ECO:0000256" key="6">
    <source>
        <dbReference type="PROSITE-ProRule" id="PRU00175"/>
    </source>
</evidence>
<dbReference type="Proteomes" id="UP000612746">
    <property type="component" value="Unassembled WGS sequence"/>
</dbReference>
<dbReference type="Gene3D" id="3.30.40.10">
    <property type="entry name" value="Zinc/RING finger domain, C3HC4 (zinc finger)"/>
    <property type="match status" value="1"/>
</dbReference>
<dbReference type="Pfam" id="PF13639">
    <property type="entry name" value="zf-RING_2"/>
    <property type="match status" value="1"/>
</dbReference>
<name>A0A8H7QBV7_9FUNG</name>
<feature type="transmembrane region" description="Helical" evidence="7">
    <location>
        <begin position="47"/>
        <end position="66"/>
    </location>
</feature>
<proteinExistence type="predicted"/>
<comment type="caution">
    <text evidence="9">The sequence shown here is derived from an EMBL/GenBank/DDBJ whole genome shotgun (WGS) entry which is preliminary data.</text>
</comment>
<keyword evidence="6" id="KW-0863">Zinc-finger</keyword>
<sequence length="328" mass="37889">MDDHALMHGGVLSDEDLARLTPEQLGRYQQQQDYLKEHKGHEAQHETMFLILLFALFASQFVILWWKKKHYRSYQAVSFTGLWLIPLASGLKLGWWRFIFFWVVYSIFNGWIIHKSTRKPLEAMTPRLVYKWFTVVYNCSFVVGMAGYCIVMLTFFGIATLFVSGDAAMQVGILFLSYGLYFGVLGRDLVEICSDRMAATIGYYSRDGLPNKHLRDHICAICGSATRHATGSLVDPPEKGMVFDEPIHQLECKHTFHEKCIRGWCLIGKKDICPYCKEKVHMKQFKKNPWDTQQQLYISLLDGVRYLVVWQPIIFGAVQAAYYILGLK</sequence>
<evidence type="ECO:0000256" key="4">
    <source>
        <dbReference type="ARBA" id="ARBA00022989"/>
    </source>
</evidence>
<keyword evidence="4 7" id="KW-1133">Transmembrane helix</keyword>
<dbReference type="AlphaFoldDB" id="A0A8H7QBV7"/>
<feature type="transmembrane region" description="Helical" evidence="7">
    <location>
        <begin position="135"/>
        <end position="161"/>
    </location>
</feature>
<evidence type="ECO:0000256" key="7">
    <source>
        <dbReference type="SAM" id="Phobius"/>
    </source>
</evidence>
<keyword evidence="3" id="KW-0479">Metal-binding</keyword>
<dbReference type="InterPro" id="IPR040176">
    <property type="entry name" value="RNF121/RNF175"/>
</dbReference>
<dbReference type="InterPro" id="IPR013083">
    <property type="entry name" value="Znf_RING/FYVE/PHD"/>
</dbReference>
<dbReference type="SMART" id="SM00184">
    <property type="entry name" value="RING"/>
    <property type="match status" value="1"/>
</dbReference>
<feature type="transmembrane region" description="Helical" evidence="7">
    <location>
        <begin position="95"/>
        <end position="114"/>
    </location>
</feature>
<evidence type="ECO:0000259" key="8">
    <source>
        <dbReference type="PROSITE" id="PS50089"/>
    </source>
</evidence>
<comment type="subcellular location">
    <subcellularLocation>
        <location evidence="1">Membrane</location>
        <topology evidence="1">Multi-pass membrane protein</topology>
    </subcellularLocation>
</comment>
<dbReference type="GO" id="GO:0061630">
    <property type="term" value="F:ubiquitin protein ligase activity"/>
    <property type="evidence" value="ECO:0007669"/>
    <property type="project" value="TreeGrafter"/>
</dbReference>
<feature type="transmembrane region" description="Helical" evidence="7">
    <location>
        <begin position="304"/>
        <end position="325"/>
    </location>
</feature>
<feature type="transmembrane region" description="Helical" evidence="7">
    <location>
        <begin position="73"/>
        <end position="89"/>
    </location>
</feature>
<dbReference type="OrthoDB" id="8062037at2759"/>
<keyword evidence="2 7" id="KW-0812">Transmembrane</keyword>
<accession>A0A8H7QBV7</accession>
<dbReference type="GO" id="GO:0005789">
    <property type="term" value="C:endoplasmic reticulum membrane"/>
    <property type="evidence" value="ECO:0007669"/>
    <property type="project" value="TreeGrafter"/>
</dbReference>
<organism evidence="9 10">
    <name type="scientific">Umbelopsis vinacea</name>
    <dbReference type="NCBI Taxonomy" id="44442"/>
    <lineage>
        <taxon>Eukaryota</taxon>
        <taxon>Fungi</taxon>
        <taxon>Fungi incertae sedis</taxon>
        <taxon>Mucoromycota</taxon>
        <taxon>Mucoromycotina</taxon>
        <taxon>Umbelopsidomycetes</taxon>
        <taxon>Umbelopsidales</taxon>
        <taxon>Umbelopsidaceae</taxon>
        <taxon>Umbelopsis</taxon>
    </lineage>
</organism>
<protein>
    <recommendedName>
        <fullName evidence="8">RING-type domain-containing protein</fullName>
    </recommendedName>
</protein>
<evidence type="ECO:0000256" key="3">
    <source>
        <dbReference type="ARBA" id="ARBA00022723"/>
    </source>
</evidence>
<dbReference type="PROSITE" id="PS50089">
    <property type="entry name" value="ZF_RING_2"/>
    <property type="match status" value="1"/>
</dbReference>
<dbReference type="PANTHER" id="PTHR13407:SF0">
    <property type="entry name" value="FI05221P"/>
    <property type="match status" value="1"/>
</dbReference>
<dbReference type="InterPro" id="IPR001841">
    <property type="entry name" value="Znf_RING"/>
</dbReference>
<evidence type="ECO:0000313" key="10">
    <source>
        <dbReference type="Proteomes" id="UP000612746"/>
    </source>
</evidence>
<dbReference type="GO" id="GO:0008270">
    <property type="term" value="F:zinc ion binding"/>
    <property type="evidence" value="ECO:0007669"/>
    <property type="project" value="UniProtKB-KW"/>
</dbReference>
<evidence type="ECO:0000256" key="5">
    <source>
        <dbReference type="ARBA" id="ARBA00023136"/>
    </source>
</evidence>
<dbReference type="SUPFAM" id="SSF57850">
    <property type="entry name" value="RING/U-box"/>
    <property type="match status" value="1"/>
</dbReference>
<keyword evidence="6" id="KW-0862">Zinc</keyword>
<evidence type="ECO:0000256" key="2">
    <source>
        <dbReference type="ARBA" id="ARBA00022692"/>
    </source>
</evidence>
<keyword evidence="5 7" id="KW-0472">Membrane</keyword>
<reference evidence="9" key="1">
    <citation type="submission" date="2020-12" db="EMBL/GenBank/DDBJ databases">
        <title>Metabolic potential, ecology and presence of endohyphal bacteria is reflected in genomic diversity of Mucoromycotina.</title>
        <authorList>
            <person name="Muszewska A."/>
            <person name="Okrasinska A."/>
            <person name="Steczkiewicz K."/>
            <person name="Drgas O."/>
            <person name="Orlowska M."/>
            <person name="Perlinska-Lenart U."/>
            <person name="Aleksandrzak-Piekarczyk T."/>
            <person name="Szatraj K."/>
            <person name="Zielenkiewicz U."/>
            <person name="Pilsyk S."/>
            <person name="Malc E."/>
            <person name="Mieczkowski P."/>
            <person name="Kruszewska J.S."/>
            <person name="Biernat P."/>
            <person name="Pawlowska J."/>
        </authorList>
    </citation>
    <scope>NUCLEOTIDE SEQUENCE</scope>
    <source>
        <strain evidence="9">WA0000051536</strain>
    </source>
</reference>
<keyword evidence="10" id="KW-1185">Reference proteome</keyword>
<feature type="domain" description="RING-type" evidence="8">
    <location>
        <begin position="219"/>
        <end position="277"/>
    </location>
</feature>